<keyword evidence="1" id="KW-0808">Transferase</keyword>
<sequence>MTVVQEQSSSSALEDFNALVKNLHKVIDTIASQVVATIGTRDPSLVSDKPSPPASSELLSAFRKFTKLSDEFSSYATSPSEHLTMIAGAFYESTALNVVSELGVADLIGKERVHVSWLAKEANVDQSRLRHVMRMLANRQVFRETEYGSDVFENNRMSSILLSSHEKNLKGFVGHWSDDGYRSADSTLKAFRPENANKSIFEVHHGMSLWDYFGRPEGAVARERGNRAMVGAEPILHGGLIYDYDWAKHGESATIVDVGAGMGGAAIELTRRFPKLRIIMQDKPEVIESATEFWKTNAPECLPRVAMVPHDFFSPQPSYTSLLPNPPKVYFLRFVLHDWFEDHCVEILKNIRDVIPKAEDGGRLYIAEILLDKDSDRFKHMVSAHMMNMTGALERTEGEFAEILRRSGFKIAKVHKNKGFISLIEAVAVPQVPEL</sequence>
<name>A0ACB6ZA88_THEGA</name>
<reference evidence="1" key="1">
    <citation type="submission" date="2019-10" db="EMBL/GenBank/DDBJ databases">
        <authorList>
            <consortium name="DOE Joint Genome Institute"/>
            <person name="Kuo A."/>
            <person name="Miyauchi S."/>
            <person name="Kiss E."/>
            <person name="Drula E."/>
            <person name="Kohler A."/>
            <person name="Sanchez-Garcia M."/>
            <person name="Andreopoulos B."/>
            <person name="Barry K.W."/>
            <person name="Bonito G."/>
            <person name="Buee M."/>
            <person name="Carver A."/>
            <person name="Chen C."/>
            <person name="Cichocki N."/>
            <person name="Clum A."/>
            <person name="Culley D."/>
            <person name="Crous P.W."/>
            <person name="Fauchery L."/>
            <person name="Girlanda M."/>
            <person name="Hayes R."/>
            <person name="Keri Z."/>
            <person name="Labutti K."/>
            <person name="Lipzen A."/>
            <person name="Lombard V."/>
            <person name="Magnuson J."/>
            <person name="Maillard F."/>
            <person name="Morin E."/>
            <person name="Murat C."/>
            <person name="Nolan M."/>
            <person name="Ohm R."/>
            <person name="Pangilinan J."/>
            <person name="Pereira M."/>
            <person name="Perotto S."/>
            <person name="Peter M."/>
            <person name="Riley R."/>
            <person name="Sitrit Y."/>
            <person name="Stielow B."/>
            <person name="Szollosi G."/>
            <person name="Zifcakova L."/>
            <person name="Stursova M."/>
            <person name="Spatafora J.W."/>
            <person name="Tedersoo L."/>
            <person name="Vaario L.-M."/>
            <person name="Yamada A."/>
            <person name="Yan M."/>
            <person name="Wang P."/>
            <person name="Xu J."/>
            <person name="Bruns T."/>
            <person name="Baldrian P."/>
            <person name="Vilgalys R."/>
            <person name="Henrissat B."/>
            <person name="Grigoriev I.V."/>
            <person name="Hibbett D."/>
            <person name="Nagy L.G."/>
            <person name="Martin F.M."/>
        </authorList>
    </citation>
    <scope>NUCLEOTIDE SEQUENCE</scope>
    <source>
        <strain evidence="1">P2</strain>
    </source>
</reference>
<gene>
    <name evidence="1" type="ORF">BDM02DRAFT_3118295</name>
</gene>
<keyword evidence="1" id="KW-0489">Methyltransferase</keyword>
<evidence type="ECO:0000313" key="1">
    <source>
        <dbReference type="EMBL" id="KAF9646659.1"/>
    </source>
</evidence>
<dbReference type="Proteomes" id="UP000886501">
    <property type="component" value="Unassembled WGS sequence"/>
</dbReference>
<protein>
    <submittedName>
        <fullName evidence="1">S-adenosyl-L-methionine-dependent methyltransferase</fullName>
    </submittedName>
</protein>
<reference evidence="1" key="2">
    <citation type="journal article" date="2020" name="Nat. Commun.">
        <title>Large-scale genome sequencing of mycorrhizal fungi provides insights into the early evolution of symbiotic traits.</title>
        <authorList>
            <person name="Miyauchi S."/>
            <person name="Kiss E."/>
            <person name="Kuo A."/>
            <person name="Drula E."/>
            <person name="Kohler A."/>
            <person name="Sanchez-Garcia M."/>
            <person name="Morin E."/>
            <person name="Andreopoulos B."/>
            <person name="Barry K.W."/>
            <person name="Bonito G."/>
            <person name="Buee M."/>
            <person name="Carver A."/>
            <person name="Chen C."/>
            <person name="Cichocki N."/>
            <person name="Clum A."/>
            <person name="Culley D."/>
            <person name="Crous P.W."/>
            <person name="Fauchery L."/>
            <person name="Girlanda M."/>
            <person name="Hayes R.D."/>
            <person name="Keri Z."/>
            <person name="LaButti K."/>
            <person name="Lipzen A."/>
            <person name="Lombard V."/>
            <person name="Magnuson J."/>
            <person name="Maillard F."/>
            <person name="Murat C."/>
            <person name="Nolan M."/>
            <person name="Ohm R.A."/>
            <person name="Pangilinan J."/>
            <person name="Pereira M.F."/>
            <person name="Perotto S."/>
            <person name="Peter M."/>
            <person name="Pfister S."/>
            <person name="Riley R."/>
            <person name="Sitrit Y."/>
            <person name="Stielow J.B."/>
            <person name="Szollosi G."/>
            <person name="Zifcakova L."/>
            <person name="Stursova M."/>
            <person name="Spatafora J.W."/>
            <person name="Tedersoo L."/>
            <person name="Vaario L.M."/>
            <person name="Yamada A."/>
            <person name="Yan M."/>
            <person name="Wang P."/>
            <person name="Xu J."/>
            <person name="Bruns T."/>
            <person name="Baldrian P."/>
            <person name="Vilgalys R."/>
            <person name="Dunand C."/>
            <person name="Henrissat B."/>
            <person name="Grigoriev I.V."/>
            <person name="Hibbett D."/>
            <person name="Nagy L.G."/>
            <person name="Martin F.M."/>
        </authorList>
    </citation>
    <scope>NUCLEOTIDE SEQUENCE</scope>
    <source>
        <strain evidence="1">P2</strain>
    </source>
</reference>
<evidence type="ECO:0000313" key="2">
    <source>
        <dbReference type="Proteomes" id="UP000886501"/>
    </source>
</evidence>
<comment type="caution">
    <text evidence="1">The sequence shown here is derived from an EMBL/GenBank/DDBJ whole genome shotgun (WGS) entry which is preliminary data.</text>
</comment>
<dbReference type="EMBL" id="MU118052">
    <property type="protein sequence ID" value="KAF9646659.1"/>
    <property type="molecule type" value="Genomic_DNA"/>
</dbReference>
<proteinExistence type="predicted"/>
<organism evidence="1 2">
    <name type="scientific">Thelephora ganbajun</name>
    <name type="common">Ganba fungus</name>
    <dbReference type="NCBI Taxonomy" id="370292"/>
    <lineage>
        <taxon>Eukaryota</taxon>
        <taxon>Fungi</taxon>
        <taxon>Dikarya</taxon>
        <taxon>Basidiomycota</taxon>
        <taxon>Agaricomycotina</taxon>
        <taxon>Agaricomycetes</taxon>
        <taxon>Thelephorales</taxon>
        <taxon>Thelephoraceae</taxon>
        <taxon>Thelephora</taxon>
    </lineage>
</organism>
<accession>A0ACB6ZA88</accession>
<keyword evidence="2" id="KW-1185">Reference proteome</keyword>